<dbReference type="AlphaFoldDB" id="A0A834TIZ9"/>
<gene>
    <name evidence="1" type="ORF">G2W53_027419</name>
</gene>
<dbReference type="Proteomes" id="UP000634136">
    <property type="component" value="Unassembled WGS sequence"/>
</dbReference>
<dbReference type="EMBL" id="JAAIUW010000008">
    <property type="protein sequence ID" value="KAF7821964.1"/>
    <property type="molecule type" value="Genomic_DNA"/>
</dbReference>
<accession>A0A834TIZ9</accession>
<keyword evidence="2" id="KW-1185">Reference proteome</keyword>
<reference evidence="1" key="1">
    <citation type="submission" date="2020-09" db="EMBL/GenBank/DDBJ databases">
        <title>Genome-Enabled Discovery of Anthraquinone Biosynthesis in Senna tora.</title>
        <authorList>
            <person name="Kang S.-H."/>
            <person name="Pandey R.P."/>
            <person name="Lee C.-M."/>
            <person name="Sim J.-S."/>
            <person name="Jeong J.-T."/>
            <person name="Choi B.-S."/>
            <person name="Jung M."/>
            <person name="Ginzburg D."/>
            <person name="Zhao K."/>
            <person name="Won S.Y."/>
            <person name="Oh T.-J."/>
            <person name="Yu Y."/>
            <person name="Kim N.-H."/>
            <person name="Lee O.R."/>
            <person name="Lee T.-H."/>
            <person name="Bashyal P."/>
            <person name="Kim T.-S."/>
            <person name="Lee W.-H."/>
            <person name="Kawkins C."/>
            <person name="Kim C.-K."/>
            <person name="Kim J.S."/>
            <person name="Ahn B.O."/>
            <person name="Rhee S.Y."/>
            <person name="Sohng J.K."/>
        </authorList>
    </citation>
    <scope>NUCLEOTIDE SEQUENCE</scope>
    <source>
        <tissue evidence="1">Leaf</tissue>
    </source>
</reference>
<organism evidence="1 2">
    <name type="scientific">Senna tora</name>
    <dbReference type="NCBI Taxonomy" id="362788"/>
    <lineage>
        <taxon>Eukaryota</taxon>
        <taxon>Viridiplantae</taxon>
        <taxon>Streptophyta</taxon>
        <taxon>Embryophyta</taxon>
        <taxon>Tracheophyta</taxon>
        <taxon>Spermatophyta</taxon>
        <taxon>Magnoliopsida</taxon>
        <taxon>eudicotyledons</taxon>
        <taxon>Gunneridae</taxon>
        <taxon>Pentapetalae</taxon>
        <taxon>rosids</taxon>
        <taxon>fabids</taxon>
        <taxon>Fabales</taxon>
        <taxon>Fabaceae</taxon>
        <taxon>Caesalpinioideae</taxon>
        <taxon>Cassia clade</taxon>
        <taxon>Senna</taxon>
    </lineage>
</organism>
<sequence>MEKKKRLWESRPMPNIGHDLIEIATEPSSDHPPTYTTFHHPSVTKPGCNTNSLNYVDSSCEYVSIRNTCSARVRASPTSILFLIPAIP</sequence>
<evidence type="ECO:0000313" key="1">
    <source>
        <dbReference type="EMBL" id="KAF7821964.1"/>
    </source>
</evidence>
<protein>
    <submittedName>
        <fullName evidence="1">Uncharacterized protein</fullName>
    </submittedName>
</protein>
<proteinExistence type="predicted"/>
<evidence type="ECO:0000313" key="2">
    <source>
        <dbReference type="Proteomes" id="UP000634136"/>
    </source>
</evidence>
<comment type="caution">
    <text evidence="1">The sequence shown here is derived from an EMBL/GenBank/DDBJ whole genome shotgun (WGS) entry which is preliminary data.</text>
</comment>
<name>A0A834TIZ9_9FABA</name>